<feature type="region of interest" description="Disordered" evidence="1">
    <location>
        <begin position="424"/>
        <end position="460"/>
    </location>
</feature>
<dbReference type="AlphaFoldDB" id="L1LC90"/>
<feature type="compositionally biased region" description="Basic and acidic residues" evidence="1">
    <location>
        <begin position="428"/>
        <end position="441"/>
    </location>
</feature>
<evidence type="ECO:0000313" key="2">
    <source>
        <dbReference type="EMBL" id="EKX72758.1"/>
    </source>
</evidence>
<gene>
    <name evidence="2" type="ORF">BEWA_013170</name>
</gene>
<keyword evidence="3" id="KW-1185">Reference proteome</keyword>
<dbReference type="VEuPathDB" id="PiroplasmaDB:BEWA_013170"/>
<dbReference type="KEGG" id="beq:BEWA_013170"/>
<proteinExistence type="predicted"/>
<dbReference type="EMBL" id="ACOU01000004">
    <property type="protein sequence ID" value="EKX72758.1"/>
    <property type="molecule type" value="Genomic_DNA"/>
</dbReference>
<evidence type="ECO:0000256" key="1">
    <source>
        <dbReference type="SAM" id="MobiDB-lite"/>
    </source>
</evidence>
<protein>
    <submittedName>
        <fullName evidence="2">Uncharacterized protein</fullName>
    </submittedName>
</protein>
<dbReference type="GeneID" id="15804393"/>
<evidence type="ECO:0000313" key="3">
    <source>
        <dbReference type="Proteomes" id="UP000031512"/>
    </source>
</evidence>
<reference evidence="2 3" key="1">
    <citation type="journal article" date="2012" name="BMC Genomics">
        <title>Comparative genomic analysis and phylogenetic position of Theileria equi.</title>
        <authorList>
            <person name="Kappmeyer L.S."/>
            <person name="Thiagarajan M."/>
            <person name="Herndon D.R."/>
            <person name="Ramsay J.D."/>
            <person name="Caler E."/>
            <person name="Djikeng A."/>
            <person name="Gillespie J.J."/>
            <person name="Lau A.O."/>
            <person name="Roalson E.H."/>
            <person name="Silva J.C."/>
            <person name="Silva M.G."/>
            <person name="Suarez C.E."/>
            <person name="Ueti M.W."/>
            <person name="Nene V.M."/>
            <person name="Mealey R.H."/>
            <person name="Knowles D.P."/>
            <person name="Brayton K.A."/>
        </authorList>
    </citation>
    <scope>NUCLEOTIDE SEQUENCE [LARGE SCALE GENOMIC DNA]</scope>
    <source>
        <strain evidence="2 3">WA</strain>
    </source>
</reference>
<accession>L1LC90</accession>
<organism evidence="2 3">
    <name type="scientific">Theileria equi strain WA</name>
    <dbReference type="NCBI Taxonomy" id="1537102"/>
    <lineage>
        <taxon>Eukaryota</taxon>
        <taxon>Sar</taxon>
        <taxon>Alveolata</taxon>
        <taxon>Apicomplexa</taxon>
        <taxon>Aconoidasida</taxon>
        <taxon>Piroplasmida</taxon>
        <taxon>Theileriidae</taxon>
        <taxon>Theileria</taxon>
    </lineage>
</organism>
<dbReference type="RefSeq" id="XP_004832210.1">
    <property type="nucleotide sequence ID" value="XM_004832153.1"/>
</dbReference>
<dbReference type="Proteomes" id="UP000031512">
    <property type="component" value="Unassembled WGS sequence"/>
</dbReference>
<name>L1LC90_THEEQ</name>
<comment type="caution">
    <text evidence="2">The sequence shown here is derived from an EMBL/GenBank/DDBJ whole genome shotgun (WGS) entry which is preliminary data.</text>
</comment>
<sequence>MVTEACGFWAHSAAVDIGNDTINDKDGVTMGEDGKFRYKDECNDVVTIEQAVQNNGYKAYIHRVQKATVTKIKHHSIDQKGFESIENRSYKDVIVYYLGYDYGNLFPLLVGLKRRLSGHYYYYKKSSYDMSSVEWKEAGSNVIQELSYISKVIKDLILLKLDAINGESYGVDGTSNSAINTDVKITVSVQNNYKPGYDQYTHAIVGSGPMRILGTKHKDTYKPFKDSALGTTYESASIYYSSLDNHLSEPLILQLGDSILYRLDGEKWVKDAQMTFDTLEKNLKLLSCAHIIDISKSIPYKCTSSYCKREIQVDRVLDKSHNFTLYKHHLMDSEPFSISSFVSDVAHQVGLPPVWNIKCICVYQYSQTGEPILICFSSGTHQWYRKSGENEWSMEDGLVGHSDPKDISNRLKEIYNGLNEVVEPESGASERIEENTPKAESQDDEMPTVDEKPYQRPNTGAHIPTASVVMGIVGMCVGTAIVVDIYNYHHHPHLSLISRTLRIT</sequence>